<protein>
    <submittedName>
        <fullName evidence="11">BZIP domain-containing protein</fullName>
    </submittedName>
</protein>
<keyword evidence="7" id="KW-0175">Coiled coil</keyword>
<dbReference type="AlphaFoldDB" id="A0A1I8AIE8"/>
<dbReference type="CDD" id="cd14692">
    <property type="entry name" value="bZIP_ATF4"/>
    <property type="match status" value="1"/>
</dbReference>
<dbReference type="GO" id="GO:0001228">
    <property type="term" value="F:DNA-binding transcription activator activity, RNA polymerase II-specific"/>
    <property type="evidence" value="ECO:0007669"/>
    <property type="project" value="TreeGrafter"/>
</dbReference>
<evidence type="ECO:0000313" key="10">
    <source>
        <dbReference type="Proteomes" id="UP000095287"/>
    </source>
</evidence>
<dbReference type="GO" id="GO:0000977">
    <property type="term" value="F:RNA polymerase II transcription regulatory region sequence-specific DNA binding"/>
    <property type="evidence" value="ECO:0007669"/>
    <property type="project" value="TreeGrafter"/>
</dbReference>
<dbReference type="Pfam" id="PF07716">
    <property type="entry name" value="bZIP_2"/>
    <property type="match status" value="1"/>
</dbReference>
<dbReference type="PROSITE" id="PS50217">
    <property type="entry name" value="BZIP"/>
    <property type="match status" value="1"/>
</dbReference>
<keyword evidence="3" id="KW-0805">Transcription regulation</keyword>
<keyword evidence="8" id="KW-0732">Signal</keyword>
<keyword evidence="4" id="KW-0238">DNA-binding</keyword>
<evidence type="ECO:0000256" key="5">
    <source>
        <dbReference type="ARBA" id="ARBA00023163"/>
    </source>
</evidence>
<evidence type="ECO:0000256" key="3">
    <source>
        <dbReference type="ARBA" id="ARBA00023015"/>
    </source>
</evidence>
<feature type="domain" description="BZIP" evidence="9">
    <location>
        <begin position="216"/>
        <end position="279"/>
    </location>
</feature>
<keyword evidence="6" id="KW-0539">Nucleus</keyword>
<evidence type="ECO:0000313" key="11">
    <source>
        <dbReference type="WBParaSite" id="L893_g5784.t1"/>
    </source>
</evidence>
<feature type="chain" id="PRO_5009314749" evidence="8">
    <location>
        <begin position="21"/>
        <end position="282"/>
    </location>
</feature>
<sequence>MIVVVSTSLLVATMTSPFDADEFMKRSLFSSLVGFKKKTPKPTVYTAPAVLHQPEHLPYYRAPPPPQHARQPLPHPGYFSFDAPCSSRSRTLSDELTDSLLQAETPEVTPKSPQDIYREIVSECAEIEMGQSTPNPYVEPASCALSPLPTPQPLQFTGAEEQMAQCHIADVEPKPEPRSPGTNVSLEEFIKIVVTAVKEVGGIGAKAANKEMETPEEILRRKRQQNNEAAARYRKRQREAKQCASQELAELTEKNNGLKQQVQSLNEEIERLKAMVLQKPSS</sequence>
<evidence type="ECO:0000256" key="4">
    <source>
        <dbReference type="ARBA" id="ARBA00023125"/>
    </source>
</evidence>
<dbReference type="PANTHER" id="PTHR13044:SF40">
    <property type="entry name" value="TRANSCRIPTION FACTOR ZIP-3"/>
    <property type="match status" value="1"/>
</dbReference>
<dbReference type="InterPro" id="IPR046347">
    <property type="entry name" value="bZIP_sf"/>
</dbReference>
<feature type="coiled-coil region" evidence="7">
    <location>
        <begin position="219"/>
        <end position="275"/>
    </location>
</feature>
<feature type="signal peptide" evidence="8">
    <location>
        <begin position="1"/>
        <end position="20"/>
    </location>
</feature>
<dbReference type="GO" id="GO:0005634">
    <property type="term" value="C:nucleus"/>
    <property type="evidence" value="ECO:0007669"/>
    <property type="project" value="UniProtKB-SubCell"/>
</dbReference>
<evidence type="ECO:0000256" key="8">
    <source>
        <dbReference type="SAM" id="SignalP"/>
    </source>
</evidence>
<name>A0A1I8AIE8_9BILA</name>
<accession>A0A1I8AIE8</accession>
<evidence type="ECO:0000256" key="6">
    <source>
        <dbReference type="ARBA" id="ARBA00023242"/>
    </source>
</evidence>
<keyword evidence="5" id="KW-0804">Transcription</keyword>
<dbReference type="Proteomes" id="UP000095287">
    <property type="component" value="Unplaced"/>
</dbReference>
<evidence type="ECO:0000256" key="1">
    <source>
        <dbReference type="ARBA" id="ARBA00004123"/>
    </source>
</evidence>
<dbReference type="PANTHER" id="PTHR13044">
    <property type="entry name" value="ACTIVATING TRANSCRIPTION FACTOR ATF 4/5"/>
    <property type="match status" value="1"/>
</dbReference>
<dbReference type="WBParaSite" id="L893_g5784.t1">
    <property type="protein sequence ID" value="L893_g5784.t1"/>
    <property type="gene ID" value="L893_g5784"/>
</dbReference>
<dbReference type="InterPro" id="IPR004827">
    <property type="entry name" value="bZIP"/>
</dbReference>
<dbReference type="SMART" id="SM00338">
    <property type="entry name" value="BRLZ"/>
    <property type="match status" value="1"/>
</dbReference>
<evidence type="ECO:0000256" key="2">
    <source>
        <dbReference type="ARBA" id="ARBA00007163"/>
    </source>
</evidence>
<organism evidence="10 11">
    <name type="scientific">Steinernema glaseri</name>
    <dbReference type="NCBI Taxonomy" id="37863"/>
    <lineage>
        <taxon>Eukaryota</taxon>
        <taxon>Metazoa</taxon>
        <taxon>Ecdysozoa</taxon>
        <taxon>Nematoda</taxon>
        <taxon>Chromadorea</taxon>
        <taxon>Rhabditida</taxon>
        <taxon>Tylenchina</taxon>
        <taxon>Panagrolaimomorpha</taxon>
        <taxon>Strongyloidoidea</taxon>
        <taxon>Steinernematidae</taxon>
        <taxon>Steinernema</taxon>
    </lineage>
</organism>
<comment type="subcellular location">
    <subcellularLocation>
        <location evidence="1">Nucleus</location>
    </subcellularLocation>
</comment>
<reference evidence="11" key="1">
    <citation type="submission" date="2016-11" db="UniProtKB">
        <authorList>
            <consortium name="WormBaseParasite"/>
        </authorList>
    </citation>
    <scope>IDENTIFICATION</scope>
</reference>
<dbReference type="Gene3D" id="1.20.5.170">
    <property type="match status" value="1"/>
</dbReference>
<dbReference type="SUPFAM" id="SSF57959">
    <property type="entry name" value="Leucine zipper domain"/>
    <property type="match status" value="1"/>
</dbReference>
<dbReference type="PROSITE" id="PS00036">
    <property type="entry name" value="BZIP_BASIC"/>
    <property type="match status" value="1"/>
</dbReference>
<keyword evidence="10" id="KW-1185">Reference proteome</keyword>
<evidence type="ECO:0000256" key="7">
    <source>
        <dbReference type="SAM" id="Coils"/>
    </source>
</evidence>
<proteinExistence type="inferred from homology"/>
<evidence type="ECO:0000259" key="9">
    <source>
        <dbReference type="PROSITE" id="PS50217"/>
    </source>
</evidence>
<comment type="similarity">
    <text evidence="2">Belongs to the bZIP family.</text>
</comment>